<evidence type="ECO:0000256" key="6">
    <source>
        <dbReference type="ARBA" id="ARBA00022989"/>
    </source>
</evidence>
<gene>
    <name evidence="11" type="ORF">QYE76_020985</name>
    <name evidence="10" type="ORF">QYE76_059122</name>
</gene>
<evidence type="ECO:0000256" key="1">
    <source>
        <dbReference type="ARBA" id="ARBA00004651"/>
    </source>
</evidence>
<feature type="transmembrane region" description="Helical" evidence="8">
    <location>
        <begin position="156"/>
        <end position="175"/>
    </location>
</feature>
<evidence type="ECO:0000256" key="4">
    <source>
        <dbReference type="ARBA" id="ARBA00022475"/>
    </source>
</evidence>
<dbReference type="Proteomes" id="UP001231189">
    <property type="component" value="Unassembled WGS sequence"/>
</dbReference>
<protein>
    <recommendedName>
        <fullName evidence="8">CASP-like protein</fullName>
    </recommendedName>
</protein>
<evidence type="ECO:0000313" key="11">
    <source>
        <dbReference type="EMBL" id="KAK1615468.1"/>
    </source>
</evidence>
<dbReference type="InterPro" id="IPR006459">
    <property type="entry name" value="CASP/CASPL"/>
</dbReference>
<comment type="subcellular location">
    <subcellularLocation>
        <location evidence="1 8">Cell membrane</location>
        <topology evidence="1 8">Multi-pass membrane protein</topology>
    </subcellularLocation>
</comment>
<dbReference type="PANTHER" id="PTHR33573">
    <property type="entry name" value="CASP-LIKE PROTEIN 4A4"/>
    <property type="match status" value="1"/>
</dbReference>
<sequence length="213" mass="22219">MAPALARLQAAATSARAETVLRGACAATSASAALLLGLSAQTKTVLFVRKKAVPRDVEALWVLIVAAAVAAGYHAARLAMRLYSGSRFAGAGNDGGRSRSKAVAWISFLLDKGCAYVVFASSVAALQACFVALIGVEPLQWSKLCNIYTRFCVQGAFGMVCGLAAAVAMAVLSAFSARDLFRLYSPLGRRAQAQHHQLLGPATSPSTTELQKA</sequence>
<dbReference type="EMBL" id="JAUUTY010000006">
    <property type="protein sequence ID" value="KAK1615468.1"/>
    <property type="molecule type" value="Genomic_DNA"/>
</dbReference>
<feature type="transmembrane region" description="Helical" evidence="8">
    <location>
        <begin position="114"/>
        <end position="136"/>
    </location>
</feature>
<evidence type="ECO:0000313" key="10">
    <source>
        <dbReference type="EMBL" id="KAK1600945.1"/>
    </source>
</evidence>
<dbReference type="EMBL" id="JAUUTY010000531">
    <property type="protein sequence ID" value="KAK1600945.1"/>
    <property type="molecule type" value="Genomic_DNA"/>
</dbReference>
<evidence type="ECO:0000256" key="8">
    <source>
        <dbReference type="RuleBase" id="RU361233"/>
    </source>
</evidence>
<feature type="domain" description="Casparian strip membrane protein" evidence="9">
    <location>
        <begin position="14"/>
        <end position="168"/>
    </location>
</feature>
<organism evidence="10 12">
    <name type="scientific">Lolium multiflorum</name>
    <name type="common">Italian ryegrass</name>
    <name type="synonym">Lolium perenne subsp. multiflorum</name>
    <dbReference type="NCBI Taxonomy" id="4521"/>
    <lineage>
        <taxon>Eukaryota</taxon>
        <taxon>Viridiplantae</taxon>
        <taxon>Streptophyta</taxon>
        <taxon>Embryophyta</taxon>
        <taxon>Tracheophyta</taxon>
        <taxon>Spermatophyta</taxon>
        <taxon>Magnoliopsida</taxon>
        <taxon>Liliopsida</taxon>
        <taxon>Poales</taxon>
        <taxon>Poaceae</taxon>
        <taxon>BOP clade</taxon>
        <taxon>Pooideae</taxon>
        <taxon>Poodae</taxon>
        <taxon>Poeae</taxon>
        <taxon>Poeae Chloroplast Group 2 (Poeae type)</taxon>
        <taxon>Loliodinae</taxon>
        <taxon>Loliinae</taxon>
        <taxon>Lolium</taxon>
    </lineage>
</organism>
<dbReference type="Pfam" id="PF04535">
    <property type="entry name" value="CASP_dom"/>
    <property type="match status" value="1"/>
</dbReference>
<dbReference type="NCBIfam" id="TIGR01569">
    <property type="entry name" value="A_tha_TIGR01569"/>
    <property type="match status" value="1"/>
</dbReference>
<evidence type="ECO:0000256" key="2">
    <source>
        <dbReference type="ARBA" id="ARBA00007651"/>
    </source>
</evidence>
<comment type="subunit">
    <text evidence="3 8">Homodimer and heterodimers.</text>
</comment>
<evidence type="ECO:0000256" key="7">
    <source>
        <dbReference type="ARBA" id="ARBA00023136"/>
    </source>
</evidence>
<comment type="similarity">
    <text evidence="2 8">Belongs to the Casparian strip membrane proteins (CASP) family.</text>
</comment>
<evidence type="ECO:0000256" key="3">
    <source>
        <dbReference type="ARBA" id="ARBA00011489"/>
    </source>
</evidence>
<accession>A0AAD8QE87</accession>
<evidence type="ECO:0000259" key="9">
    <source>
        <dbReference type="Pfam" id="PF04535"/>
    </source>
</evidence>
<feature type="transmembrane region" description="Helical" evidence="8">
    <location>
        <begin position="59"/>
        <end position="76"/>
    </location>
</feature>
<name>A0AAD8QE87_LOLMU</name>
<evidence type="ECO:0000256" key="5">
    <source>
        <dbReference type="ARBA" id="ARBA00022692"/>
    </source>
</evidence>
<proteinExistence type="inferred from homology"/>
<keyword evidence="5 8" id="KW-0812">Transmembrane</keyword>
<dbReference type="InterPro" id="IPR006702">
    <property type="entry name" value="CASP_dom"/>
</dbReference>
<dbReference type="GO" id="GO:0005886">
    <property type="term" value="C:plasma membrane"/>
    <property type="evidence" value="ECO:0007669"/>
    <property type="project" value="UniProtKB-SubCell"/>
</dbReference>
<feature type="transmembrane region" description="Helical" evidence="8">
    <location>
        <begin position="20"/>
        <end position="39"/>
    </location>
</feature>
<comment type="caution">
    <text evidence="10">The sequence shown here is derived from an EMBL/GenBank/DDBJ whole genome shotgun (WGS) entry which is preliminary data.</text>
</comment>
<keyword evidence="4 8" id="KW-1003">Cell membrane</keyword>
<keyword evidence="6 8" id="KW-1133">Transmembrane helix</keyword>
<keyword evidence="7 8" id="KW-0472">Membrane</keyword>
<keyword evidence="12" id="KW-1185">Reference proteome</keyword>
<dbReference type="PANTHER" id="PTHR33573:SF30">
    <property type="entry name" value="CASP-LIKE PROTEIN 2C1-RELATED"/>
    <property type="match status" value="1"/>
</dbReference>
<reference evidence="10" key="1">
    <citation type="submission" date="2023-07" db="EMBL/GenBank/DDBJ databases">
        <title>A chromosome-level genome assembly of Lolium multiflorum.</title>
        <authorList>
            <person name="Chen Y."/>
            <person name="Copetti D."/>
            <person name="Kolliker R."/>
            <person name="Studer B."/>
        </authorList>
    </citation>
    <scope>NUCLEOTIDE SEQUENCE</scope>
    <source>
        <strain evidence="10">02402/16</strain>
        <tissue evidence="10">Leaf</tissue>
    </source>
</reference>
<dbReference type="AlphaFoldDB" id="A0AAD8QE87"/>
<evidence type="ECO:0000313" key="12">
    <source>
        <dbReference type="Proteomes" id="UP001231189"/>
    </source>
</evidence>